<dbReference type="AlphaFoldDB" id="A0A9D4KPJ1"/>
<comment type="caution">
    <text evidence="5">The sequence shown here is derived from an EMBL/GenBank/DDBJ whole genome shotgun (WGS) entry which is preliminary data.</text>
</comment>
<dbReference type="InterPro" id="IPR043129">
    <property type="entry name" value="ATPase_NBD"/>
</dbReference>
<feature type="region of interest" description="Disordered" evidence="4">
    <location>
        <begin position="1"/>
        <end position="29"/>
    </location>
</feature>
<gene>
    <name evidence="5" type="ORF">DPMN_117194</name>
</gene>
<dbReference type="PANTHER" id="PTHR14187:SF5">
    <property type="entry name" value="HEAT SHOCK 70 KDA PROTEIN 12A"/>
    <property type="match status" value="1"/>
</dbReference>
<dbReference type="CDD" id="cd10229">
    <property type="entry name" value="ASKHA_NBD_HSP70_HSPA12"/>
    <property type="match status" value="1"/>
</dbReference>
<evidence type="ECO:0000313" key="6">
    <source>
        <dbReference type="Proteomes" id="UP000828390"/>
    </source>
</evidence>
<name>A0A9D4KPJ1_DREPO</name>
<dbReference type="PRINTS" id="PR00301">
    <property type="entry name" value="HEATSHOCK70"/>
</dbReference>
<evidence type="ECO:0000256" key="4">
    <source>
        <dbReference type="SAM" id="MobiDB-lite"/>
    </source>
</evidence>
<sequence length="641" mass="71619">MGTGASKQSVASKQTNVKVSGYSRTDNYQHTARVRKHADFAGECATSVPRASNHPSKGHSRQTVNADVTVRTLSRKKDGALVCVSIDFGTTYSGYAYAFRHSPNEIIGRGRGQPVKFPTSVLLNPQKKMVAFGEDAKTLYHGLVKTQEYKSWYLFELFKMALFVQNKPLEKNIMIEDILGNKMKAVEIFSLAIEYIKTEVINTLTDETRMNKATINVMTDIHWVLTVPAIWNDLSKKFMRDAATRAGIPDEMLTLALEPEAASLFCKEQLGVGTLPSGHRYMVLDLGGGTADITVHQVNDDGTLSEIHQPTGGDFGGTNVDNKFVGILVQIFGADIFQKFKKDCMDEYLDFMQNFEIKKRNFDGSTKLILRFPIKLREMYEQDVGASVESSVNQTLFGNKLEFILDKLVINVELAKTLFDEAVGNIVRTVEELMVAVKPIYHILLVGGFSESPYLQSVMRKTFDVAFGGEAKVIIPNEPSLAVVHGAVLYCLKPFAIAARVCKYTYGIARLMRFEEGHPDNKKVRIGDKYYCDDIFNKHIEIGTQINIANAEIVKAQTYYPSRSDMKQAVLEVYASPHKDPKYIDENGCQFVGLIKLDIDPKGDMYSELLVKLMFGGTELRIQVTDVKQNIVTNACVDFLG</sequence>
<reference evidence="5" key="1">
    <citation type="journal article" date="2019" name="bioRxiv">
        <title>The Genome of the Zebra Mussel, Dreissena polymorpha: A Resource for Invasive Species Research.</title>
        <authorList>
            <person name="McCartney M.A."/>
            <person name="Auch B."/>
            <person name="Kono T."/>
            <person name="Mallez S."/>
            <person name="Zhang Y."/>
            <person name="Obille A."/>
            <person name="Becker A."/>
            <person name="Abrahante J.E."/>
            <person name="Garbe J."/>
            <person name="Badalamenti J.P."/>
            <person name="Herman A."/>
            <person name="Mangelson H."/>
            <person name="Liachko I."/>
            <person name="Sullivan S."/>
            <person name="Sone E.D."/>
            <person name="Koren S."/>
            <person name="Silverstein K.A.T."/>
            <person name="Beckman K.B."/>
            <person name="Gohl D.M."/>
        </authorList>
    </citation>
    <scope>NUCLEOTIDE SEQUENCE</scope>
    <source>
        <strain evidence="5">Duluth1</strain>
        <tissue evidence="5">Whole animal</tissue>
    </source>
</reference>
<comment type="similarity">
    <text evidence="1">Belongs to the heat shock protein 70 family.</text>
</comment>
<dbReference type="Gene3D" id="3.30.420.40">
    <property type="match status" value="2"/>
</dbReference>
<dbReference type="InterPro" id="IPR013126">
    <property type="entry name" value="Hsp_70_fam"/>
</dbReference>
<accession>A0A9D4KPJ1</accession>
<keyword evidence="2" id="KW-0547">Nucleotide-binding</keyword>
<dbReference type="Pfam" id="PF00012">
    <property type="entry name" value="HSP70"/>
    <property type="match status" value="1"/>
</dbReference>
<dbReference type="GO" id="GO:0140662">
    <property type="term" value="F:ATP-dependent protein folding chaperone"/>
    <property type="evidence" value="ECO:0007669"/>
    <property type="project" value="InterPro"/>
</dbReference>
<dbReference type="GO" id="GO:0005524">
    <property type="term" value="F:ATP binding"/>
    <property type="evidence" value="ECO:0007669"/>
    <property type="project" value="UniProtKB-KW"/>
</dbReference>
<dbReference type="EMBL" id="JAIWYP010000004">
    <property type="protein sequence ID" value="KAH3843667.1"/>
    <property type="molecule type" value="Genomic_DNA"/>
</dbReference>
<protein>
    <submittedName>
        <fullName evidence="5">Uncharacterized protein</fullName>
    </submittedName>
</protein>
<organism evidence="5 6">
    <name type="scientific">Dreissena polymorpha</name>
    <name type="common">Zebra mussel</name>
    <name type="synonym">Mytilus polymorpha</name>
    <dbReference type="NCBI Taxonomy" id="45954"/>
    <lineage>
        <taxon>Eukaryota</taxon>
        <taxon>Metazoa</taxon>
        <taxon>Spiralia</taxon>
        <taxon>Lophotrochozoa</taxon>
        <taxon>Mollusca</taxon>
        <taxon>Bivalvia</taxon>
        <taxon>Autobranchia</taxon>
        <taxon>Heteroconchia</taxon>
        <taxon>Euheterodonta</taxon>
        <taxon>Imparidentia</taxon>
        <taxon>Neoheterodontei</taxon>
        <taxon>Myida</taxon>
        <taxon>Dreissenoidea</taxon>
        <taxon>Dreissenidae</taxon>
        <taxon>Dreissena</taxon>
    </lineage>
</organism>
<proteinExistence type="inferred from homology"/>
<evidence type="ECO:0000256" key="2">
    <source>
        <dbReference type="ARBA" id="ARBA00022741"/>
    </source>
</evidence>
<evidence type="ECO:0000256" key="3">
    <source>
        <dbReference type="ARBA" id="ARBA00022840"/>
    </source>
</evidence>
<dbReference type="Proteomes" id="UP000828390">
    <property type="component" value="Unassembled WGS sequence"/>
</dbReference>
<evidence type="ECO:0000256" key="1">
    <source>
        <dbReference type="ARBA" id="ARBA00007381"/>
    </source>
</evidence>
<dbReference type="SUPFAM" id="SSF53067">
    <property type="entry name" value="Actin-like ATPase domain"/>
    <property type="match status" value="2"/>
</dbReference>
<evidence type="ECO:0000313" key="5">
    <source>
        <dbReference type="EMBL" id="KAH3843667.1"/>
    </source>
</evidence>
<keyword evidence="6" id="KW-1185">Reference proteome</keyword>
<dbReference type="PANTHER" id="PTHR14187">
    <property type="entry name" value="ALPHA KINASE/ELONGATION FACTOR 2 KINASE"/>
    <property type="match status" value="1"/>
</dbReference>
<keyword evidence="3" id="KW-0067">ATP-binding</keyword>
<reference evidence="5" key="2">
    <citation type="submission" date="2020-11" db="EMBL/GenBank/DDBJ databases">
        <authorList>
            <person name="McCartney M.A."/>
            <person name="Auch B."/>
            <person name="Kono T."/>
            <person name="Mallez S."/>
            <person name="Becker A."/>
            <person name="Gohl D.M."/>
            <person name="Silverstein K.A.T."/>
            <person name="Koren S."/>
            <person name="Bechman K.B."/>
            <person name="Herman A."/>
            <person name="Abrahante J.E."/>
            <person name="Garbe J."/>
        </authorList>
    </citation>
    <scope>NUCLEOTIDE SEQUENCE</scope>
    <source>
        <strain evidence="5">Duluth1</strain>
        <tissue evidence="5">Whole animal</tissue>
    </source>
</reference>